<keyword evidence="2" id="KW-0539">Nucleus</keyword>
<dbReference type="PANTHER" id="PTHR12214">
    <property type="entry name" value="GC-RICH SEQUENCE DNA-BINDING FACTOR"/>
    <property type="match status" value="1"/>
</dbReference>
<dbReference type="PANTHER" id="PTHR12214:SF0">
    <property type="entry name" value="LD29489P"/>
    <property type="match status" value="1"/>
</dbReference>
<protein>
    <submittedName>
        <fullName evidence="5">Pc20g10470 protein</fullName>
    </submittedName>
</protein>
<dbReference type="GO" id="GO:0003677">
    <property type="term" value="F:DNA binding"/>
    <property type="evidence" value="ECO:0007669"/>
    <property type="project" value="InterPro"/>
</dbReference>
<sequence>MSSKFANRRKPRKIGGDDEEDDGGAASGMWAEITFFSTLHICLPKSKLTWRLAEPVVKRPAASKPKHKSKLQLSFGPDTSMTDGDQESEVVLPKRHGLGRRAMERSAGRIPSVSARLGQDQDRPTYNHDYLKELRDSTPSTPKTTTDDETSKAVDVAAKFGEVMTVSGQSHIPSEAEIREKKARRARLAMEHGAGEDEFISLDVNNAADTDDWDAVVRGEKEVKEDTRLVRDDEDFAEGEEFFTEDGKMALGRKAEREKKRKEREAMRDLIEDAEGISDEDDSDLEEKAAYEAAQVHAAMGRGQSGGIDRPKTPPKVTSLPRLASSFERLRTSLASMEVSKTQMISRMEELRKEKADIAVREVEIQAMIKEAGDNYERLKKEAGVDSNAKLDAANGALEKSRGLESIGAPVPLPVRDSSMSHSSDSSFEDSS</sequence>
<dbReference type="GO" id="GO:0071008">
    <property type="term" value="C:U2-type post-mRNA release spliceosomal complex"/>
    <property type="evidence" value="ECO:0007669"/>
    <property type="project" value="InterPro"/>
</dbReference>
<dbReference type="InterPro" id="IPR028211">
    <property type="entry name" value="Ntr2"/>
</dbReference>
<gene>
    <name evidence="5" type="ORF">Pc20g10470</name>
    <name evidence="5" type="ORF">PCH_Pc20g10470</name>
</gene>
<accession>B6HFU2</accession>
<dbReference type="GO" id="GO:0000390">
    <property type="term" value="P:spliceosomal complex disassembly"/>
    <property type="evidence" value="ECO:0007669"/>
    <property type="project" value="InterPro"/>
</dbReference>
<feature type="region of interest" description="Disordered" evidence="4">
    <location>
        <begin position="56"/>
        <end position="152"/>
    </location>
</feature>
<dbReference type="Proteomes" id="UP000000724">
    <property type="component" value="Contig Pc00c20"/>
</dbReference>
<evidence type="ECO:0000256" key="1">
    <source>
        <dbReference type="ARBA" id="ARBA00004123"/>
    </source>
</evidence>
<dbReference type="BioCyc" id="PCHR:PC20G10470-MONOMER"/>
<feature type="coiled-coil region" evidence="3">
    <location>
        <begin position="334"/>
        <end position="382"/>
    </location>
</feature>
<feature type="region of interest" description="Disordered" evidence="4">
    <location>
        <begin position="396"/>
        <end position="432"/>
    </location>
</feature>
<reference evidence="5 6" key="1">
    <citation type="journal article" date="2008" name="Nat. Biotechnol.">
        <title>Genome sequencing and analysis of the filamentous fungus Penicillium chrysogenum.</title>
        <authorList>
            <person name="van den Berg M.A."/>
            <person name="Albang R."/>
            <person name="Albermann K."/>
            <person name="Badger J.H."/>
            <person name="Daran J.-M."/>
            <person name="Driessen A.J.M."/>
            <person name="Garcia-Estrada C."/>
            <person name="Fedorova N.D."/>
            <person name="Harris D.M."/>
            <person name="Heijne W.H.M."/>
            <person name="Joardar V.S."/>
            <person name="Kiel J.A.K.W."/>
            <person name="Kovalchuk A."/>
            <person name="Martin J.F."/>
            <person name="Nierman W.C."/>
            <person name="Nijland J.G."/>
            <person name="Pronk J.T."/>
            <person name="Roubos J.A."/>
            <person name="van der Klei I.J."/>
            <person name="van Peij N.N.M.E."/>
            <person name="Veenhuis M."/>
            <person name="von Doehren H."/>
            <person name="Wagner C."/>
            <person name="Wortman J.R."/>
            <person name="Bovenberg R.A.L."/>
        </authorList>
    </citation>
    <scope>NUCLEOTIDE SEQUENCE [LARGE SCALE GENOMIC DNA]</scope>
    <source>
        <strain evidence="6">ATCC 28089 / DSM 1075 / NRRL 1951 / Wisconsin 54-1255</strain>
    </source>
</reference>
<feature type="compositionally biased region" description="Basic residues" evidence="4">
    <location>
        <begin position="1"/>
        <end position="13"/>
    </location>
</feature>
<feature type="region of interest" description="Disordered" evidence="4">
    <location>
        <begin position="241"/>
        <end position="264"/>
    </location>
</feature>
<dbReference type="OrthoDB" id="429427at2759"/>
<dbReference type="STRING" id="500485.B6HFU2"/>
<proteinExistence type="predicted"/>
<feature type="compositionally biased region" description="Basic and acidic residues" evidence="4">
    <location>
        <begin position="119"/>
        <end position="136"/>
    </location>
</feature>
<feature type="compositionally biased region" description="Basic and acidic residues" evidence="4">
    <location>
        <begin position="245"/>
        <end position="264"/>
    </location>
</feature>
<comment type="subcellular location">
    <subcellularLocation>
        <location evidence="1">Nucleus</location>
    </subcellularLocation>
</comment>
<evidence type="ECO:0000256" key="3">
    <source>
        <dbReference type="SAM" id="Coils"/>
    </source>
</evidence>
<dbReference type="Pfam" id="PF15458">
    <property type="entry name" value="NTR2"/>
    <property type="match status" value="1"/>
</dbReference>
<dbReference type="HOGENOM" id="CLU_031138_1_0_1"/>
<dbReference type="VEuPathDB" id="FungiDB:PCH_Pc20g10470"/>
<dbReference type="OMA" id="PTEYSKD"/>
<name>B6HFU2_PENRW</name>
<keyword evidence="3" id="KW-0175">Coiled coil</keyword>
<dbReference type="AlphaFoldDB" id="B6HFU2"/>
<evidence type="ECO:0000313" key="6">
    <source>
        <dbReference type="Proteomes" id="UP000000724"/>
    </source>
</evidence>
<keyword evidence="6" id="KW-1185">Reference proteome</keyword>
<evidence type="ECO:0000256" key="4">
    <source>
        <dbReference type="SAM" id="MobiDB-lite"/>
    </source>
</evidence>
<feature type="region of interest" description="Disordered" evidence="4">
    <location>
        <begin position="298"/>
        <end position="320"/>
    </location>
</feature>
<dbReference type="InterPro" id="IPR012890">
    <property type="entry name" value="GCFC2-like"/>
</dbReference>
<dbReference type="eggNOG" id="ENOG502S5MV">
    <property type="taxonomic scope" value="Eukaryota"/>
</dbReference>
<dbReference type="EMBL" id="AM920435">
    <property type="protein sequence ID" value="CAP86376.1"/>
    <property type="molecule type" value="Genomic_DNA"/>
</dbReference>
<organism evidence="5 6">
    <name type="scientific">Penicillium rubens (strain ATCC 28089 / DSM 1075 / NRRL 1951 / Wisconsin 54-1255)</name>
    <name type="common">Penicillium chrysogenum</name>
    <dbReference type="NCBI Taxonomy" id="500485"/>
    <lineage>
        <taxon>Eukaryota</taxon>
        <taxon>Fungi</taxon>
        <taxon>Dikarya</taxon>
        <taxon>Ascomycota</taxon>
        <taxon>Pezizomycotina</taxon>
        <taxon>Eurotiomycetes</taxon>
        <taxon>Eurotiomycetidae</taxon>
        <taxon>Eurotiales</taxon>
        <taxon>Aspergillaceae</taxon>
        <taxon>Penicillium</taxon>
        <taxon>Penicillium chrysogenum species complex</taxon>
    </lineage>
</organism>
<feature type="region of interest" description="Disordered" evidence="4">
    <location>
        <begin position="1"/>
        <end position="25"/>
    </location>
</feature>
<evidence type="ECO:0000256" key="2">
    <source>
        <dbReference type="ARBA" id="ARBA00023242"/>
    </source>
</evidence>
<evidence type="ECO:0000313" key="5">
    <source>
        <dbReference type="EMBL" id="CAP86376.1"/>
    </source>
</evidence>
<feature type="compositionally biased region" description="Low complexity" evidence="4">
    <location>
        <begin position="417"/>
        <end position="426"/>
    </location>
</feature>